<dbReference type="GO" id="GO:0003700">
    <property type="term" value="F:DNA-binding transcription factor activity"/>
    <property type="evidence" value="ECO:0007669"/>
    <property type="project" value="TreeGrafter"/>
</dbReference>
<name>A0A7V4XR01_9BACT</name>
<keyword evidence="2 4" id="KW-0238">DNA-binding</keyword>
<dbReference type="AlphaFoldDB" id="A0A7V4XR01"/>
<comment type="caution">
    <text evidence="6">The sequence shown here is derived from an EMBL/GenBank/DDBJ whole genome shotgun (WGS) entry which is preliminary data.</text>
</comment>
<feature type="DNA-binding region" description="H-T-H motif" evidence="4">
    <location>
        <begin position="91"/>
        <end position="110"/>
    </location>
</feature>
<evidence type="ECO:0000256" key="1">
    <source>
        <dbReference type="ARBA" id="ARBA00023015"/>
    </source>
</evidence>
<keyword evidence="3" id="KW-0804">Transcription</keyword>
<dbReference type="Gene3D" id="1.10.357.10">
    <property type="entry name" value="Tetracycline Repressor, domain 2"/>
    <property type="match status" value="1"/>
</dbReference>
<protein>
    <submittedName>
        <fullName evidence="6">TetR/AcrR family transcriptional regulator</fullName>
    </submittedName>
</protein>
<dbReference type="PANTHER" id="PTHR30055:SF234">
    <property type="entry name" value="HTH-TYPE TRANSCRIPTIONAL REGULATOR BETI"/>
    <property type="match status" value="1"/>
</dbReference>
<reference evidence="6" key="1">
    <citation type="journal article" date="2020" name="mSystems">
        <title>Genome- and Community-Level Interaction Insights into Carbon Utilization and Element Cycling Functions of Hydrothermarchaeota in Hydrothermal Sediment.</title>
        <authorList>
            <person name="Zhou Z."/>
            <person name="Liu Y."/>
            <person name="Xu W."/>
            <person name="Pan J."/>
            <person name="Luo Z.H."/>
            <person name="Li M."/>
        </authorList>
    </citation>
    <scope>NUCLEOTIDE SEQUENCE [LARGE SCALE GENOMIC DNA]</scope>
    <source>
        <strain evidence="6">SpSt-855</strain>
    </source>
</reference>
<gene>
    <name evidence="6" type="ORF">ENW50_02055</name>
</gene>
<dbReference type="InterPro" id="IPR050109">
    <property type="entry name" value="HTH-type_TetR-like_transc_reg"/>
</dbReference>
<sequence>MRGARPRNRVTQRARRSGWGRVEWNGTINQLIDNQLIDGYSDPVNDSGVANSIPAWPQALLEPADEPGKRRAALLQAAFDTIAEAGFEGLRTRAVAQRAGVNIATLHYYFPSKQALIEGLAQWIGAKFVLLHAPAPKPSGLPMLDRLRQEFADGRFYMREHPEMLLVMQEFALRAQRDEAVMAVTRQMNGYWRCGIEEMVAAGVADGTFRDDLPQAELTAMLMTLFSGAAGRDAAQMDAIARHTEDWILSAKAKRKLASARRAGAKG</sequence>
<feature type="domain" description="HTH tetR-type" evidence="5">
    <location>
        <begin position="68"/>
        <end position="128"/>
    </location>
</feature>
<dbReference type="InterPro" id="IPR009057">
    <property type="entry name" value="Homeodomain-like_sf"/>
</dbReference>
<dbReference type="PROSITE" id="PS50977">
    <property type="entry name" value="HTH_TETR_2"/>
    <property type="match status" value="1"/>
</dbReference>
<dbReference type="SUPFAM" id="SSF46689">
    <property type="entry name" value="Homeodomain-like"/>
    <property type="match status" value="1"/>
</dbReference>
<evidence type="ECO:0000259" key="5">
    <source>
        <dbReference type="PROSITE" id="PS50977"/>
    </source>
</evidence>
<keyword evidence="1" id="KW-0805">Transcription regulation</keyword>
<dbReference type="PANTHER" id="PTHR30055">
    <property type="entry name" value="HTH-TYPE TRANSCRIPTIONAL REGULATOR RUTR"/>
    <property type="match status" value="1"/>
</dbReference>
<accession>A0A7V4XR01</accession>
<proteinExistence type="predicted"/>
<evidence type="ECO:0000256" key="3">
    <source>
        <dbReference type="ARBA" id="ARBA00023163"/>
    </source>
</evidence>
<dbReference type="GO" id="GO:0000976">
    <property type="term" value="F:transcription cis-regulatory region binding"/>
    <property type="evidence" value="ECO:0007669"/>
    <property type="project" value="TreeGrafter"/>
</dbReference>
<dbReference type="Pfam" id="PF00440">
    <property type="entry name" value="TetR_N"/>
    <property type="match status" value="1"/>
</dbReference>
<dbReference type="PRINTS" id="PR00455">
    <property type="entry name" value="HTHTETR"/>
</dbReference>
<dbReference type="EMBL" id="DTKL01000015">
    <property type="protein sequence ID" value="HGY93462.1"/>
    <property type="molecule type" value="Genomic_DNA"/>
</dbReference>
<organism evidence="6">
    <name type="scientific">Acidobacterium capsulatum</name>
    <dbReference type="NCBI Taxonomy" id="33075"/>
    <lineage>
        <taxon>Bacteria</taxon>
        <taxon>Pseudomonadati</taxon>
        <taxon>Acidobacteriota</taxon>
        <taxon>Terriglobia</taxon>
        <taxon>Terriglobales</taxon>
        <taxon>Acidobacteriaceae</taxon>
        <taxon>Acidobacterium</taxon>
    </lineage>
</organism>
<evidence type="ECO:0000256" key="2">
    <source>
        <dbReference type="ARBA" id="ARBA00023125"/>
    </source>
</evidence>
<evidence type="ECO:0000313" key="6">
    <source>
        <dbReference type="EMBL" id="HGY93462.1"/>
    </source>
</evidence>
<dbReference type="InterPro" id="IPR001647">
    <property type="entry name" value="HTH_TetR"/>
</dbReference>
<dbReference type="InterPro" id="IPR036271">
    <property type="entry name" value="Tet_transcr_reg_TetR-rel_C_sf"/>
</dbReference>
<dbReference type="SUPFAM" id="SSF48498">
    <property type="entry name" value="Tetracyclin repressor-like, C-terminal domain"/>
    <property type="match status" value="1"/>
</dbReference>
<evidence type="ECO:0000256" key="4">
    <source>
        <dbReference type="PROSITE-ProRule" id="PRU00335"/>
    </source>
</evidence>